<evidence type="ECO:0000313" key="8">
    <source>
        <dbReference type="Proteomes" id="UP000065807"/>
    </source>
</evidence>
<keyword evidence="3" id="KW-0560">Oxidoreductase</keyword>
<dbReference type="EMBL" id="AP014924">
    <property type="protein sequence ID" value="BAS28042.1"/>
    <property type="molecule type" value="Genomic_DNA"/>
</dbReference>
<dbReference type="SUPFAM" id="SSF51735">
    <property type="entry name" value="NAD(P)-binding Rossmann-fold domains"/>
    <property type="match status" value="1"/>
</dbReference>
<dbReference type="InterPro" id="IPR013149">
    <property type="entry name" value="ADH-like_C"/>
</dbReference>
<comment type="cofactor">
    <cofactor evidence="4">
        <name>Zn(2+)</name>
        <dbReference type="ChEBI" id="CHEBI:29105"/>
    </cofactor>
</comment>
<evidence type="ECO:0000256" key="1">
    <source>
        <dbReference type="ARBA" id="ARBA00022723"/>
    </source>
</evidence>
<evidence type="ECO:0000313" key="7">
    <source>
        <dbReference type="EMBL" id="BAS28042.1"/>
    </source>
</evidence>
<dbReference type="PANTHER" id="PTHR43401">
    <property type="entry name" value="L-THREONINE 3-DEHYDROGENASE"/>
    <property type="match status" value="1"/>
</dbReference>
<reference evidence="8" key="2">
    <citation type="journal article" date="2016" name="Int. J. Syst. Evol. Microbiol.">
        <title>Complete genome sequence and cell structure of Limnochorda pilosa, a Gram-negative spore-former within the phylum Firmicutes.</title>
        <authorList>
            <person name="Watanabe M."/>
            <person name="Kojima H."/>
            <person name="Fukui M."/>
        </authorList>
    </citation>
    <scope>NUCLEOTIDE SEQUENCE [LARGE SCALE GENOMIC DNA]</scope>
    <source>
        <strain evidence="8">HC45</strain>
    </source>
</reference>
<dbReference type="AlphaFoldDB" id="A0A0K2SM02"/>
<dbReference type="RefSeq" id="WP_082726157.1">
    <property type="nucleotide sequence ID" value="NZ_AP014924.1"/>
</dbReference>
<dbReference type="InterPro" id="IPR050129">
    <property type="entry name" value="Zn_alcohol_dh"/>
</dbReference>
<dbReference type="Proteomes" id="UP000065807">
    <property type="component" value="Chromosome"/>
</dbReference>
<evidence type="ECO:0000256" key="2">
    <source>
        <dbReference type="ARBA" id="ARBA00022833"/>
    </source>
</evidence>
<gene>
    <name evidence="7" type="ORF">LIP_2201</name>
</gene>
<protein>
    <submittedName>
        <fullName evidence="7">Zinc-binding dehydrogenase</fullName>
    </submittedName>
</protein>
<dbReference type="OrthoDB" id="9769198at2"/>
<comment type="similarity">
    <text evidence="4">Belongs to the zinc-containing alcohol dehydrogenase family.</text>
</comment>
<dbReference type="Gene3D" id="3.90.180.10">
    <property type="entry name" value="Medium-chain alcohol dehydrogenases, catalytic domain"/>
    <property type="match status" value="1"/>
</dbReference>
<dbReference type="PANTHER" id="PTHR43401:SF2">
    <property type="entry name" value="L-THREONINE 3-DEHYDROGENASE"/>
    <property type="match status" value="1"/>
</dbReference>
<dbReference type="InterPro" id="IPR036291">
    <property type="entry name" value="NAD(P)-bd_dom_sf"/>
</dbReference>
<evidence type="ECO:0000256" key="4">
    <source>
        <dbReference type="RuleBase" id="RU361277"/>
    </source>
</evidence>
<accession>A0A0K2SM02</accession>
<dbReference type="SUPFAM" id="SSF50129">
    <property type="entry name" value="GroES-like"/>
    <property type="match status" value="1"/>
</dbReference>
<dbReference type="InterPro" id="IPR011032">
    <property type="entry name" value="GroES-like_sf"/>
</dbReference>
<evidence type="ECO:0000259" key="6">
    <source>
        <dbReference type="Pfam" id="PF08240"/>
    </source>
</evidence>
<keyword evidence="1 4" id="KW-0479">Metal-binding</keyword>
<dbReference type="Pfam" id="PF08240">
    <property type="entry name" value="ADH_N"/>
    <property type="match status" value="1"/>
</dbReference>
<dbReference type="STRING" id="1555112.LIP_2201"/>
<name>A0A0K2SM02_LIMPI</name>
<dbReference type="InterPro" id="IPR013154">
    <property type="entry name" value="ADH-like_N"/>
</dbReference>
<keyword evidence="2 4" id="KW-0862">Zinc</keyword>
<organism evidence="7 8">
    <name type="scientific">Limnochorda pilosa</name>
    <dbReference type="NCBI Taxonomy" id="1555112"/>
    <lineage>
        <taxon>Bacteria</taxon>
        <taxon>Bacillati</taxon>
        <taxon>Bacillota</taxon>
        <taxon>Limnochordia</taxon>
        <taxon>Limnochordales</taxon>
        <taxon>Limnochordaceae</taxon>
        <taxon>Limnochorda</taxon>
    </lineage>
</organism>
<sequence length="333" mass="35731">MKAVQFPAVGEVRMVELPDPTPGPGEVLVRVAAAGICHTDVHILHGNFPARYPVVPGHEFAGTVVAAGDGVDPSWVGRRVAVDPNVPCGTCPACKENRQNLCPNLEAYGVTLNGGFAELATVKLTNAYLIGDLPFKVAAMAEPLACVVHGLNLLRLEPASHALIFGAGPMGLLLMQALKHAGAARATLVDLHHRRLEIGLELGADATLVDADGLQELAPEHGRFDLVADATGVPAVVERLPRYVRDGGKILYFGVCPPDAEIRLKPYDVYRRDLQIIGSFSLRQTLAPALRLLASGAVRVEPLISHTFQLDEFEHWIQQVGKAETMKLQAVLE</sequence>
<dbReference type="GO" id="GO:0016491">
    <property type="term" value="F:oxidoreductase activity"/>
    <property type="evidence" value="ECO:0007669"/>
    <property type="project" value="UniProtKB-KW"/>
</dbReference>
<dbReference type="PROSITE" id="PS00059">
    <property type="entry name" value="ADH_ZINC"/>
    <property type="match status" value="1"/>
</dbReference>
<evidence type="ECO:0000256" key="3">
    <source>
        <dbReference type="ARBA" id="ARBA00023002"/>
    </source>
</evidence>
<dbReference type="InterPro" id="IPR002328">
    <property type="entry name" value="ADH_Zn_CS"/>
</dbReference>
<proteinExistence type="inferred from homology"/>
<dbReference type="Pfam" id="PF00107">
    <property type="entry name" value="ADH_zinc_N"/>
    <property type="match status" value="1"/>
</dbReference>
<dbReference type="GO" id="GO:0008270">
    <property type="term" value="F:zinc ion binding"/>
    <property type="evidence" value="ECO:0007669"/>
    <property type="project" value="InterPro"/>
</dbReference>
<dbReference type="Gene3D" id="3.40.50.720">
    <property type="entry name" value="NAD(P)-binding Rossmann-like Domain"/>
    <property type="match status" value="1"/>
</dbReference>
<evidence type="ECO:0000259" key="5">
    <source>
        <dbReference type="Pfam" id="PF00107"/>
    </source>
</evidence>
<keyword evidence="8" id="KW-1185">Reference proteome</keyword>
<dbReference type="CDD" id="cd08234">
    <property type="entry name" value="threonine_DH_like"/>
    <property type="match status" value="1"/>
</dbReference>
<feature type="domain" description="Alcohol dehydrogenase-like N-terminal" evidence="6">
    <location>
        <begin position="23"/>
        <end position="128"/>
    </location>
</feature>
<reference evidence="8" key="1">
    <citation type="submission" date="2015-07" db="EMBL/GenBank/DDBJ databases">
        <title>Complete genome sequence and phylogenetic analysis of Limnochorda pilosa.</title>
        <authorList>
            <person name="Watanabe M."/>
            <person name="Kojima H."/>
            <person name="Fukui M."/>
        </authorList>
    </citation>
    <scope>NUCLEOTIDE SEQUENCE [LARGE SCALE GENOMIC DNA]</scope>
    <source>
        <strain evidence="8">HC45</strain>
    </source>
</reference>
<feature type="domain" description="Alcohol dehydrogenase-like C-terminal" evidence="5">
    <location>
        <begin position="169"/>
        <end position="294"/>
    </location>
</feature>
<dbReference type="KEGG" id="lpil:LIP_2201"/>